<comment type="catalytic activity">
    <reaction evidence="2">
        <text>a 3'-end 2',3'-cyclophospho-ribonucleotide-RNA + H2O = a 3'-end 2'-phospho-ribonucleotide-RNA + H(+)</text>
        <dbReference type="Rhea" id="RHEA:11828"/>
        <dbReference type="Rhea" id="RHEA-COMP:10464"/>
        <dbReference type="Rhea" id="RHEA-COMP:17353"/>
        <dbReference type="ChEBI" id="CHEBI:15377"/>
        <dbReference type="ChEBI" id="CHEBI:15378"/>
        <dbReference type="ChEBI" id="CHEBI:83064"/>
        <dbReference type="ChEBI" id="CHEBI:173113"/>
        <dbReference type="EC" id="3.1.4.58"/>
    </reaction>
</comment>
<dbReference type="Pfam" id="PF13563">
    <property type="entry name" value="2_5_RNA_ligase2"/>
    <property type="match status" value="1"/>
</dbReference>
<comment type="similarity">
    <text evidence="2">Belongs to the 2H phosphoesterase superfamily. ThpR family.</text>
</comment>
<keyword evidence="1 2" id="KW-0378">Hydrolase</keyword>
<comment type="caution">
    <text evidence="3">The sequence shown here is derived from an EMBL/GenBank/DDBJ whole genome shotgun (WGS) entry which is preliminary data.</text>
</comment>
<evidence type="ECO:0000256" key="2">
    <source>
        <dbReference type="HAMAP-Rule" id="MF_01940"/>
    </source>
</evidence>
<dbReference type="HAMAP" id="MF_01940">
    <property type="entry name" value="RNA_CPDase"/>
    <property type="match status" value="1"/>
</dbReference>
<dbReference type="EC" id="3.1.4.58" evidence="2"/>
<organism evidence="3 4">
    <name type="scientific">Candidatus Abzuiibacterium crystallinum</name>
    <dbReference type="NCBI Taxonomy" id="1974748"/>
    <lineage>
        <taxon>Bacteria</taxon>
        <taxon>Pseudomonadati</taxon>
        <taxon>Candidatus Omnitrophota</taxon>
        <taxon>Candidatus Abzuiibacterium</taxon>
    </lineage>
</organism>
<protein>
    <recommendedName>
        <fullName evidence="2">RNA 2',3'-cyclic phosphodiesterase</fullName>
        <shortName evidence="2">RNA 2',3'-CPDase</shortName>
        <ecNumber evidence="2">3.1.4.58</ecNumber>
    </recommendedName>
</protein>
<dbReference type="PANTHER" id="PTHR35561">
    <property type="entry name" value="RNA 2',3'-CYCLIC PHOSPHODIESTERASE"/>
    <property type="match status" value="1"/>
</dbReference>
<gene>
    <name evidence="3" type="ORF">COV74_01560</name>
</gene>
<feature type="active site" description="Proton donor" evidence="2">
    <location>
        <position position="87"/>
    </location>
</feature>
<feature type="short sequence motif" description="HXTX 1" evidence="2">
    <location>
        <begin position="87"/>
        <end position="90"/>
    </location>
</feature>
<dbReference type="Proteomes" id="UP000230859">
    <property type="component" value="Unassembled WGS sequence"/>
</dbReference>
<dbReference type="InterPro" id="IPR004175">
    <property type="entry name" value="RNA_CPDase"/>
</dbReference>
<feature type="short sequence motif" description="HXTX 2" evidence="2">
    <location>
        <begin position="175"/>
        <end position="178"/>
    </location>
</feature>
<dbReference type="GO" id="GO:0008664">
    <property type="term" value="F:RNA 2',3'-cyclic 3'-phosphodiesterase activity"/>
    <property type="evidence" value="ECO:0007669"/>
    <property type="project" value="UniProtKB-EC"/>
</dbReference>
<sequence length="235" mass="26916">MDWFLNKRQNFCASVSIGWKSRSNSFYGNAEITSNAVCLFIQNTPVKRRIFFAIELPQVLQSQLTHYTTAGQSQVPSFKWVSSPNFHLTLKFLGNVNDEILHKAKSTLEHEIRELNPFNLTVSHLGAFPAWQHAKVIWLGVEDQKRTCAQIKSVIETSFYQTHCVSQAEKDYTPHITLARLKNKSLSKTRDFPPLPDDLSGIVILVDRVTCFESRLEPKGPLYQSLFKLSLKSDW</sequence>
<dbReference type="GO" id="GO:0004113">
    <property type="term" value="F:2',3'-cyclic-nucleotide 3'-phosphodiesterase activity"/>
    <property type="evidence" value="ECO:0007669"/>
    <property type="project" value="InterPro"/>
</dbReference>
<dbReference type="NCBIfam" id="TIGR02258">
    <property type="entry name" value="2_5_ligase"/>
    <property type="match status" value="1"/>
</dbReference>
<feature type="active site" description="Proton acceptor" evidence="2">
    <location>
        <position position="175"/>
    </location>
</feature>
<dbReference type="AlphaFoldDB" id="A0A2H0LUR9"/>
<dbReference type="Gene3D" id="3.90.1140.10">
    <property type="entry name" value="Cyclic phosphodiesterase"/>
    <property type="match status" value="1"/>
</dbReference>
<evidence type="ECO:0000313" key="4">
    <source>
        <dbReference type="Proteomes" id="UP000230859"/>
    </source>
</evidence>
<dbReference type="InterPro" id="IPR009097">
    <property type="entry name" value="Cyclic_Pdiesterase"/>
</dbReference>
<name>A0A2H0LUR9_9BACT</name>
<proteinExistence type="inferred from homology"/>
<accession>A0A2H0LUR9</accession>
<reference evidence="3 4" key="1">
    <citation type="submission" date="2017-09" db="EMBL/GenBank/DDBJ databases">
        <title>Depth-based differentiation of microbial function through sediment-hosted aquifers and enrichment of novel symbionts in the deep terrestrial subsurface.</title>
        <authorList>
            <person name="Probst A.J."/>
            <person name="Ladd B."/>
            <person name="Jarett J.K."/>
            <person name="Geller-Mcgrath D.E."/>
            <person name="Sieber C.M."/>
            <person name="Emerson J.B."/>
            <person name="Anantharaman K."/>
            <person name="Thomas B.C."/>
            <person name="Malmstrom R."/>
            <person name="Stieglmeier M."/>
            <person name="Klingl A."/>
            <person name="Woyke T."/>
            <person name="Ryan C.M."/>
            <person name="Banfield J.F."/>
        </authorList>
    </citation>
    <scope>NUCLEOTIDE SEQUENCE [LARGE SCALE GENOMIC DNA]</scope>
    <source>
        <strain evidence="3">CG11_big_fil_rev_8_21_14_0_20_45_26</strain>
    </source>
</reference>
<evidence type="ECO:0000256" key="1">
    <source>
        <dbReference type="ARBA" id="ARBA00022801"/>
    </source>
</evidence>
<dbReference type="EMBL" id="PCVY01000016">
    <property type="protein sequence ID" value="PIQ87235.1"/>
    <property type="molecule type" value="Genomic_DNA"/>
</dbReference>
<comment type="function">
    <text evidence="2">Hydrolyzes RNA 2',3'-cyclic phosphodiester to an RNA 2'-phosphomonoester.</text>
</comment>
<dbReference type="SUPFAM" id="SSF55144">
    <property type="entry name" value="LigT-like"/>
    <property type="match status" value="1"/>
</dbReference>
<dbReference type="PANTHER" id="PTHR35561:SF1">
    <property type="entry name" value="RNA 2',3'-CYCLIC PHOSPHODIESTERASE"/>
    <property type="match status" value="1"/>
</dbReference>
<evidence type="ECO:0000313" key="3">
    <source>
        <dbReference type="EMBL" id="PIQ87235.1"/>
    </source>
</evidence>